<evidence type="ECO:0000313" key="3">
    <source>
        <dbReference type="EMBL" id="RLQ96700.1"/>
    </source>
</evidence>
<evidence type="ECO:0000259" key="2">
    <source>
        <dbReference type="Pfam" id="PF07670"/>
    </source>
</evidence>
<feature type="domain" description="Nucleoside transporter/FeoB GTPase Gate" evidence="2">
    <location>
        <begin position="17"/>
        <end position="99"/>
    </location>
</feature>
<dbReference type="EMBL" id="RCVZ01000003">
    <property type="protein sequence ID" value="RLQ96700.1"/>
    <property type="molecule type" value="Genomic_DNA"/>
</dbReference>
<feature type="transmembrane region" description="Helical" evidence="1">
    <location>
        <begin position="174"/>
        <end position="191"/>
    </location>
</feature>
<feature type="transmembrane region" description="Helical" evidence="1">
    <location>
        <begin position="252"/>
        <end position="275"/>
    </location>
</feature>
<feature type="transmembrane region" description="Helical" evidence="1">
    <location>
        <begin position="115"/>
        <end position="137"/>
    </location>
</feature>
<evidence type="ECO:0000256" key="1">
    <source>
        <dbReference type="SAM" id="Phobius"/>
    </source>
</evidence>
<proteinExistence type="predicted"/>
<dbReference type="Proteomes" id="UP000276770">
    <property type="component" value="Unassembled WGS sequence"/>
</dbReference>
<feature type="transmembrane region" description="Helical" evidence="1">
    <location>
        <begin position="281"/>
        <end position="299"/>
    </location>
</feature>
<keyword evidence="4" id="KW-1185">Reference proteome</keyword>
<dbReference type="Pfam" id="PF07670">
    <property type="entry name" value="Gate"/>
    <property type="match status" value="2"/>
</dbReference>
<reference evidence="3 4" key="1">
    <citation type="submission" date="2018-10" db="EMBL/GenBank/DDBJ databases">
        <title>Falsibacillus sp. genome draft.</title>
        <authorList>
            <person name="Shi S."/>
        </authorList>
    </citation>
    <scope>NUCLEOTIDE SEQUENCE [LARGE SCALE GENOMIC DNA]</scope>
    <source>
        <strain evidence="3 4">GY 10110</strain>
    </source>
</reference>
<dbReference type="AlphaFoldDB" id="A0A3L7K1M4"/>
<organism evidence="3 4">
    <name type="scientific">Falsibacillus albus</name>
    <dbReference type="NCBI Taxonomy" id="2478915"/>
    <lineage>
        <taxon>Bacteria</taxon>
        <taxon>Bacillati</taxon>
        <taxon>Bacillota</taxon>
        <taxon>Bacilli</taxon>
        <taxon>Bacillales</taxon>
        <taxon>Bacillaceae</taxon>
        <taxon>Falsibacillus</taxon>
    </lineage>
</organism>
<keyword evidence="1" id="KW-1133">Transmembrane helix</keyword>
<feature type="domain" description="Nucleoside transporter/FeoB GTPase Gate" evidence="2">
    <location>
        <begin position="175"/>
        <end position="264"/>
    </location>
</feature>
<name>A0A3L7K1M4_9BACI</name>
<feature type="transmembrane region" description="Helical" evidence="1">
    <location>
        <begin position="22"/>
        <end position="43"/>
    </location>
</feature>
<protein>
    <recommendedName>
        <fullName evidence="2">Nucleoside transporter/FeoB GTPase Gate domain-containing protein</fullName>
    </recommendedName>
</protein>
<dbReference type="RefSeq" id="WP_121679721.1">
    <property type="nucleotide sequence ID" value="NZ_RCVZ01000003.1"/>
</dbReference>
<feature type="transmembrane region" description="Helical" evidence="1">
    <location>
        <begin position="220"/>
        <end position="240"/>
    </location>
</feature>
<feature type="transmembrane region" description="Helical" evidence="1">
    <location>
        <begin position="143"/>
        <end position="167"/>
    </location>
</feature>
<feature type="transmembrane region" description="Helical" evidence="1">
    <location>
        <begin position="55"/>
        <end position="75"/>
    </location>
</feature>
<sequence>MASSIKAGLMAGLKTTWSLGKIIFPITLIVVILQYTPFLPWIIQFVSPVMGWLGLSGNAAIPIVLGIFLNLYAGIAGVLSLTLTVKEVFIIAVMLSFAHNLWIESSVAVKAGVKSWVVLFVRLGLALLSAFIIQLVWHGGNEQAQYGFSAAAEVGVHGFWDILLLGFEKAIMGIWKLALIVMPLMIGIQILKDLKWIDVFSRWMAPFTKMLGMRENTSTTLAAGLLFGLAYGAGVMIQAVEEDGVSQKDVTLAFIFLVACHAVVEDTIIFAPLGINVLPLLLIRLSTATVLTLIVGFFWKRKKSKVIEGSGLKL</sequence>
<accession>A0A3L7K1M4</accession>
<dbReference type="InterPro" id="IPR011642">
    <property type="entry name" value="Gate_dom"/>
</dbReference>
<keyword evidence="1" id="KW-0472">Membrane</keyword>
<evidence type="ECO:0000313" key="4">
    <source>
        <dbReference type="Proteomes" id="UP000276770"/>
    </source>
</evidence>
<dbReference type="OrthoDB" id="9779080at2"/>
<keyword evidence="1" id="KW-0812">Transmembrane</keyword>
<gene>
    <name evidence="3" type="ORF">D9X91_06240</name>
</gene>
<comment type="caution">
    <text evidence="3">The sequence shown here is derived from an EMBL/GenBank/DDBJ whole genome shotgun (WGS) entry which is preliminary data.</text>
</comment>